<evidence type="ECO:0008006" key="3">
    <source>
        <dbReference type="Google" id="ProtNLM"/>
    </source>
</evidence>
<reference evidence="1 2" key="1">
    <citation type="submission" date="2018-08" db="EMBL/GenBank/DDBJ databases">
        <title>Henriciella mobilis sp. nov., isolated from seawater.</title>
        <authorList>
            <person name="Cheng H."/>
            <person name="Wu Y.-H."/>
            <person name="Xu X.-W."/>
            <person name="Guo L.-L."/>
        </authorList>
    </citation>
    <scope>NUCLEOTIDE SEQUENCE [LARGE SCALE GENOMIC DNA]</scope>
    <source>
        <strain evidence="1 2">JN25</strain>
    </source>
</reference>
<accession>A0A399R9B4</accession>
<dbReference type="EMBL" id="QWFX01000016">
    <property type="protein sequence ID" value="RIJ26527.1"/>
    <property type="molecule type" value="Genomic_DNA"/>
</dbReference>
<proteinExistence type="predicted"/>
<evidence type="ECO:0000313" key="1">
    <source>
        <dbReference type="EMBL" id="RIJ26527.1"/>
    </source>
</evidence>
<protein>
    <recommendedName>
        <fullName evidence="3">Circularly permuted type 2 ATP-grasp protein</fullName>
    </recommendedName>
</protein>
<dbReference type="OrthoDB" id="344992at2"/>
<evidence type="ECO:0000313" key="2">
    <source>
        <dbReference type="Proteomes" id="UP000266385"/>
    </source>
</evidence>
<dbReference type="AlphaFoldDB" id="A0A399R9B4"/>
<dbReference type="SUPFAM" id="SSF56059">
    <property type="entry name" value="Glutathione synthetase ATP-binding domain-like"/>
    <property type="match status" value="1"/>
</dbReference>
<organism evidence="1 2">
    <name type="scientific">Henriciella mobilis</name>
    <dbReference type="NCBI Taxonomy" id="2305467"/>
    <lineage>
        <taxon>Bacteria</taxon>
        <taxon>Pseudomonadati</taxon>
        <taxon>Pseudomonadota</taxon>
        <taxon>Alphaproteobacteria</taxon>
        <taxon>Hyphomonadales</taxon>
        <taxon>Hyphomonadaceae</taxon>
        <taxon>Henriciella</taxon>
    </lineage>
</organism>
<name>A0A399R9B4_9PROT</name>
<keyword evidence="2" id="KW-1185">Reference proteome</keyword>
<sequence>MRCDKTCELPGASDLISLNKSCFCMTLGRADLDEAILDHAGNDELSALLAARPNLFAATAVFVSPSDLRAMQAQVSAIEAVASLTSYQEVALARSNDNIFSAQTGARGLFMGYDFHISEDGPKLIEINTNAGGAFLVSELQRAAAKHAEACGDARLADSDAIDAVLVESFISEWQATGREGRPGRLAILDQDASGQYLYPDMVLARDLLARNGIETLILDPEALTYENGDLAHGGRAIDMVYNRLTDFDLSEPGHAHLRAALLDEAVVISPAPRHHALYANKRNLIWLSDPDSLKSFGADDADRQVLAAIPDTRRVTEDVADELWATRRGYFFKPAAGFGSRAAYRGDKLTKRVWSAILEGDYIAQALVPPTVRAVTVDQEPVTLKYDVRLYTYAGKTLLLAARVYQGQTTNFRTSGGGFAPVYQF</sequence>
<dbReference type="Proteomes" id="UP000266385">
    <property type="component" value="Unassembled WGS sequence"/>
</dbReference>
<gene>
    <name evidence="1" type="ORF">D1223_16250</name>
</gene>
<comment type="caution">
    <text evidence="1">The sequence shown here is derived from an EMBL/GenBank/DDBJ whole genome shotgun (WGS) entry which is preliminary data.</text>
</comment>